<proteinExistence type="predicted"/>
<dbReference type="Proteomes" id="UP001058271">
    <property type="component" value="Chromosome"/>
</dbReference>
<evidence type="ECO:0000313" key="1">
    <source>
        <dbReference type="EMBL" id="UWZ39392.1"/>
    </source>
</evidence>
<accession>A0ABY5ZC04</accession>
<dbReference type="EMBL" id="CP073721">
    <property type="protein sequence ID" value="UWZ39392.1"/>
    <property type="molecule type" value="Genomic_DNA"/>
</dbReference>
<dbReference type="RefSeq" id="WP_260728796.1">
    <property type="nucleotide sequence ID" value="NZ_BAAABS010000064.1"/>
</dbReference>
<organism evidence="1 2">
    <name type="scientific">Dactylosporangium roseum</name>
    <dbReference type="NCBI Taxonomy" id="47989"/>
    <lineage>
        <taxon>Bacteria</taxon>
        <taxon>Bacillati</taxon>
        <taxon>Actinomycetota</taxon>
        <taxon>Actinomycetes</taxon>
        <taxon>Micromonosporales</taxon>
        <taxon>Micromonosporaceae</taxon>
        <taxon>Dactylosporangium</taxon>
    </lineage>
</organism>
<sequence length="64" mass="7003">MRPLERYLPGAQSRAAPIVLAGVAYERGLGVHTPRPGCLSTWSWRTGPVRVAAVRADAKFVRTE</sequence>
<keyword evidence="2" id="KW-1185">Reference proteome</keyword>
<name>A0ABY5ZC04_9ACTN</name>
<evidence type="ECO:0000313" key="2">
    <source>
        <dbReference type="Proteomes" id="UP001058271"/>
    </source>
</evidence>
<reference evidence="1" key="1">
    <citation type="submission" date="2021-04" db="EMBL/GenBank/DDBJ databases">
        <title>Biosynthetic gene clusters of Dactylosporangioum roseum.</title>
        <authorList>
            <person name="Hartkoorn R.C."/>
            <person name="Beaudoing E."/>
            <person name="Hot D."/>
            <person name="Moureu S."/>
        </authorList>
    </citation>
    <scope>NUCLEOTIDE SEQUENCE</scope>
    <source>
        <strain evidence="1">NRRL B-16295</strain>
    </source>
</reference>
<protein>
    <submittedName>
        <fullName evidence="1">Uncharacterized protein</fullName>
    </submittedName>
</protein>
<gene>
    <name evidence="1" type="ORF">Drose_14815</name>
</gene>